<protein>
    <submittedName>
        <fullName evidence="4">N-acetyltransferase</fullName>
    </submittedName>
</protein>
<keyword evidence="2" id="KW-0012">Acyltransferase</keyword>
<sequence length="167" mass="18777">MQIRLAVEADLQEIIEIYNAAIPSRLATADLEPISVNSRRDWFRSHGDRYPVWVVTNSDRKIIGWLSLQMFYGRPAYHKTAEVSIYIAPEYQGKGIGKKLLNHAIAMCPKLNISKLVGFVFAHNAASCRLFTSLGFESWGFLPQIAELDGIEQSLSILGKHIDNVSE</sequence>
<gene>
    <name evidence="4" type="ORF">DCF19_07995</name>
</gene>
<dbReference type="SUPFAM" id="SSF55729">
    <property type="entry name" value="Acyl-CoA N-acyltransferases (Nat)"/>
    <property type="match status" value="1"/>
</dbReference>
<dbReference type="AlphaFoldDB" id="A0A2W4Y5A7"/>
<reference evidence="4 5" key="1">
    <citation type="submission" date="2018-04" db="EMBL/GenBank/DDBJ databases">
        <authorList>
            <person name="Go L.Y."/>
            <person name="Mitchell J.A."/>
        </authorList>
    </citation>
    <scope>NUCLEOTIDE SEQUENCE [LARGE SCALE GENOMIC DNA]</scope>
    <source>
        <strain evidence="4">ULC066bin1</strain>
    </source>
</reference>
<dbReference type="Pfam" id="PF00583">
    <property type="entry name" value="Acetyltransf_1"/>
    <property type="match status" value="1"/>
</dbReference>
<feature type="domain" description="N-acetyltransferase" evidence="3">
    <location>
        <begin position="1"/>
        <end position="158"/>
    </location>
</feature>
<accession>A0A2W4Y5A7</accession>
<dbReference type="PANTHER" id="PTHR43072:SF23">
    <property type="entry name" value="UPF0039 PROTEIN C11D3.02C"/>
    <property type="match status" value="1"/>
</dbReference>
<evidence type="ECO:0000259" key="3">
    <source>
        <dbReference type="PROSITE" id="PS51186"/>
    </source>
</evidence>
<dbReference type="GO" id="GO:0016747">
    <property type="term" value="F:acyltransferase activity, transferring groups other than amino-acyl groups"/>
    <property type="evidence" value="ECO:0007669"/>
    <property type="project" value="InterPro"/>
</dbReference>
<comment type="caution">
    <text evidence="4">The sequence shown here is derived from an EMBL/GenBank/DDBJ whole genome shotgun (WGS) entry which is preliminary data.</text>
</comment>
<reference evidence="4 5" key="2">
    <citation type="submission" date="2018-06" db="EMBL/GenBank/DDBJ databases">
        <title>Metagenomic assembly of (sub)arctic Cyanobacteria and their associated microbiome from non-axenic cultures.</title>
        <authorList>
            <person name="Baurain D."/>
        </authorList>
    </citation>
    <scope>NUCLEOTIDE SEQUENCE [LARGE SCALE GENOMIC DNA]</scope>
    <source>
        <strain evidence="4">ULC066bin1</strain>
    </source>
</reference>
<dbReference type="InterPro" id="IPR016181">
    <property type="entry name" value="Acyl_CoA_acyltransferase"/>
</dbReference>
<dbReference type="InterPro" id="IPR000182">
    <property type="entry name" value="GNAT_dom"/>
</dbReference>
<dbReference type="Gene3D" id="3.40.630.30">
    <property type="match status" value="1"/>
</dbReference>
<dbReference type="PANTHER" id="PTHR43072">
    <property type="entry name" value="N-ACETYLTRANSFERASE"/>
    <property type="match status" value="1"/>
</dbReference>
<dbReference type="Proteomes" id="UP000249467">
    <property type="component" value="Unassembled WGS sequence"/>
</dbReference>
<dbReference type="EMBL" id="QBML01000008">
    <property type="protein sequence ID" value="PZO42175.1"/>
    <property type="molecule type" value="Genomic_DNA"/>
</dbReference>
<dbReference type="CDD" id="cd04301">
    <property type="entry name" value="NAT_SF"/>
    <property type="match status" value="1"/>
</dbReference>
<proteinExistence type="predicted"/>
<evidence type="ECO:0000313" key="4">
    <source>
        <dbReference type="EMBL" id="PZO42175.1"/>
    </source>
</evidence>
<evidence type="ECO:0000256" key="1">
    <source>
        <dbReference type="ARBA" id="ARBA00022679"/>
    </source>
</evidence>
<evidence type="ECO:0000313" key="5">
    <source>
        <dbReference type="Proteomes" id="UP000249467"/>
    </source>
</evidence>
<keyword evidence="1 4" id="KW-0808">Transferase</keyword>
<name>A0A2W4Y5A7_9CYAN</name>
<evidence type="ECO:0000256" key="2">
    <source>
        <dbReference type="ARBA" id="ARBA00023315"/>
    </source>
</evidence>
<dbReference type="PROSITE" id="PS51186">
    <property type="entry name" value="GNAT"/>
    <property type="match status" value="1"/>
</dbReference>
<organism evidence="4 5">
    <name type="scientific">Pseudanabaena frigida</name>
    <dbReference type="NCBI Taxonomy" id="945775"/>
    <lineage>
        <taxon>Bacteria</taxon>
        <taxon>Bacillati</taxon>
        <taxon>Cyanobacteriota</taxon>
        <taxon>Cyanophyceae</taxon>
        <taxon>Pseudanabaenales</taxon>
        <taxon>Pseudanabaenaceae</taxon>
        <taxon>Pseudanabaena</taxon>
    </lineage>
</organism>